<dbReference type="CDD" id="cd06558">
    <property type="entry name" value="crotonase-like"/>
    <property type="match status" value="1"/>
</dbReference>
<evidence type="ECO:0000256" key="1">
    <source>
        <dbReference type="ARBA" id="ARBA00001709"/>
    </source>
</evidence>
<dbReference type="EC" id="3.1.2.4" evidence="2 4"/>
<keyword evidence="6" id="KW-1185">Reference proteome</keyword>
<dbReference type="InterPro" id="IPR029045">
    <property type="entry name" value="ClpP/crotonase-like_dom_sf"/>
</dbReference>
<name>A0ABM0Z4I4_CAMSA</name>
<dbReference type="PANTHER" id="PTHR43176">
    <property type="entry name" value="3-HYDROXYISOBUTYRYL-COA HYDROLASE-RELATED"/>
    <property type="match status" value="1"/>
</dbReference>
<accession>A0ABM0Z4I4</accession>
<comment type="similarity">
    <text evidence="4">Belongs to the enoyl-CoA hydratase/isomerase family.</text>
</comment>
<comment type="pathway">
    <text evidence="4">Amino-acid degradation; L-valine degradation.</text>
</comment>
<protein>
    <recommendedName>
        <fullName evidence="2 4">3-hydroxyisobutyryl-CoA hydrolase</fullName>
        <shortName evidence="4">HIB-CoA hydrolase</shortName>
        <shortName evidence="4">HIBYL-CoA-H</shortName>
        <ecNumber evidence="2 4">3.1.2.4</ecNumber>
    </recommendedName>
    <alternativeName>
        <fullName evidence="4">3-hydroxyisobutyryl-coenzyme A hydrolase</fullName>
    </alternativeName>
</protein>
<organism evidence="6 8">
    <name type="scientific">Camelina sativa</name>
    <name type="common">False flax</name>
    <name type="synonym">Myagrum sativum</name>
    <dbReference type="NCBI Taxonomy" id="90675"/>
    <lineage>
        <taxon>Eukaryota</taxon>
        <taxon>Viridiplantae</taxon>
        <taxon>Streptophyta</taxon>
        <taxon>Embryophyta</taxon>
        <taxon>Tracheophyta</taxon>
        <taxon>Spermatophyta</taxon>
        <taxon>Magnoliopsida</taxon>
        <taxon>eudicotyledons</taxon>
        <taxon>Gunneridae</taxon>
        <taxon>Pentapetalae</taxon>
        <taxon>rosids</taxon>
        <taxon>malvids</taxon>
        <taxon>Brassicales</taxon>
        <taxon>Brassicaceae</taxon>
        <taxon>Camelineae</taxon>
        <taxon>Camelina</taxon>
    </lineage>
</organism>
<sequence length="377" mass="42411">MDSQSPILVEEKSSARILTLNRPKQLNVLSFNMMTRLLQLFLAYEEDPSVKLVILKGQGRAFCAGGDVKPTVRNIVQGNWRLSADIFAEEYMLNYVMATYRKAQVSILNGIVMGGGAGLSVHGRFRIATENTVFAMPETALGLFPDVGASYFLSRLPGFFGEYVGLTGARLDGAEMLACGLATHFVPSTSLTLLEADLCGVDSNDPNFVPTILDAYTQHPHLKQDSAYHRLNVIDRCFSRRTIEEIISALEREATQEPNDWISTTIRALKKASPSSLKISLRSIREGRLQGVGQCLIREYRMVCNLIKGDISRDFEEGCRAILVDKDRKPKWEPRQLKDMKDSMVDQYFERVDEEGWEDLKFPPRKNVHVSRIIAKL</sequence>
<evidence type="ECO:0000256" key="2">
    <source>
        <dbReference type="ARBA" id="ARBA00011915"/>
    </source>
</evidence>
<comment type="catalytic activity">
    <reaction evidence="1 4">
        <text>3-hydroxy-2-methylpropanoyl-CoA + H2O = 3-hydroxy-2-methylpropanoate + CoA + H(+)</text>
        <dbReference type="Rhea" id="RHEA:20888"/>
        <dbReference type="ChEBI" id="CHEBI:11805"/>
        <dbReference type="ChEBI" id="CHEBI:15377"/>
        <dbReference type="ChEBI" id="CHEBI:15378"/>
        <dbReference type="ChEBI" id="CHEBI:57287"/>
        <dbReference type="ChEBI" id="CHEBI:57340"/>
        <dbReference type="EC" id="3.1.2.4"/>
    </reaction>
</comment>
<gene>
    <name evidence="7 8" type="primary">LOC104786587</name>
</gene>
<evidence type="ECO:0000313" key="6">
    <source>
        <dbReference type="Proteomes" id="UP000694864"/>
    </source>
</evidence>
<dbReference type="Proteomes" id="UP000694864">
    <property type="component" value="Chromosome 5"/>
</dbReference>
<dbReference type="NCBIfam" id="NF004127">
    <property type="entry name" value="PRK05617.1"/>
    <property type="match status" value="1"/>
</dbReference>
<proteinExistence type="inferred from homology"/>
<dbReference type="PANTHER" id="PTHR43176:SF3">
    <property type="entry name" value="3-HYDROXYISOBUTYRYL-COA HYDROLASE, MITOCHONDRIAL"/>
    <property type="match status" value="1"/>
</dbReference>
<dbReference type="SUPFAM" id="SSF52096">
    <property type="entry name" value="ClpP/crotonase"/>
    <property type="match status" value="1"/>
</dbReference>
<evidence type="ECO:0000256" key="3">
    <source>
        <dbReference type="ARBA" id="ARBA00022801"/>
    </source>
</evidence>
<dbReference type="InterPro" id="IPR032259">
    <property type="entry name" value="HIBYL-CoA-H"/>
</dbReference>
<evidence type="ECO:0000259" key="5">
    <source>
        <dbReference type="Pfam" id="PF16113"/>
    </source>
</evidence>
<feature type="domain" description="Enoyl-CoA hydratase/isomerase" evidence="5">
    <location>
        <begin position="16"/>
        <end position="349"/>
    </location>
</feature>
<evidence type="ECO:0000313" key="8">
    <source>
        <dbReference type="RefSeq" id="XP_010510321.1"/>
    </source>
</evidence>
<dbReference type="RefSeq" id="XP_010510320.1">
    <property type="nucleotide sequence ID" value="XM_010512018.1"/>
</dbReference>
<dbReference type="GO" id="GO:0016787">
    <property type="term" value="F:hydrolase activity"/>
    <property type="evidence" value="ECO:0007669"/>
    <property type="project" value="UniProtKB-KW"/>
</dbReference>
<reference evidence="7 8" key="3">
    <citation type="submission" date="2025-05" db="UniProtKB">
        <authorList>
            <consortium name="RefSeq"/>
        </authorList>
    </citation>
    <scope>IDENTIFICATION</scope>
    <source>
        <tissue evidence="7 8">Leaf</tissue>
    </source>
</reference>
<evidence type="ECO:0000313" key="7">
    <source>
        <dbReference type="RefSeq" id="XP_010510320.1"/>
    </source>
</evidence>
<dbReference type="Pfam" id="PF16113">
    <property type="entry name" value="ECH_2"/>
    <property type="match status" value="1"/>
</dbReference>
<keyword evidence="3 4" id="KW-0378">Hydrolase</keyword>
<reference evidence="6" key="2">
    <citation type="journal article" date="2014" name="Nat. Commun.">
        <title>The emerging biofuel crop Camelina sativa retains a highly undifferentiated hexaploid genome structure.</title>
        <authorList>
            <person name="Kagale S."/>
            <person name="Koh C."/>
            <person name="Nixon J."/>
            <person name="Bollina V."/>
            <person name="Clarke W.E."/>
            <person name="Tuteja R."/>
            <person name="Spillane C."/>
            <person name="Robinson S.J."/>
            <person name="Links M.G."/>
            <person name="Clarke C."/>
            <person name="Higgins E.E."/>
            <person name="Huebert T."/>
            <person name="Sharpe A.G."/>
            <person name="Parkin I.A."/>
        </authorList>
    </citation>
    <scope>NUCLEOTIDE SEQUENCE [LARGE SCALE GENOMIC DNA]</scope>
    <source>
        <strain evidence="6">r\DH55</strain>
    </source>
</reference>
<comment type="function">
    <text evidence="4">Hydrolyzes 3-hydroxyisobutyryl-CoA (HIBYL-CoA), a saline catabolite. Has high activity toward isobutyryl-CoA. Could be an isobutyryl-CoA dehydrogenase that functions in valine catabolism.</text>
</comment>
<evidence type="ECO:0000256" key="4">
    <source>
        <dbReference type="RuleBase" id="RU369070"/>
    </source>
</evidence>
<dbReference type="GeneID" id="104786587"/>
<reference evidence="6" key="1">
    <citation type="journal article" date="1997" name="Nucleic Acids Res.">
        <title>tRNAscan-SE: a program for improved detection of transfer RNA genes in genomic sequence.</title>
        <authorList>
            <person name="Lowe T.M."/>
            <person name="Eddy S.R."/>
        </authorList>
    </citation>
    <scope>NUCLEOTIDE SEQUENCE [LARGE SCALE GENOMIC DNA]</scope>
    <source>
        <strain evidence="6">r\DH55</strain>
    </source>
</reference>
<dbReference type="InterPro" id="IPR045004">
    <property type="entry name" value="ECH_dom"/>
</dbReference>
<dbReference type="RefSeq" id="XP_010510321.1">
    <property type="nucleotide sequence ID" value="XM_010512019.2"/>
</dbReference>
<dbReference type="Gene3D" id="3.90.226.10">
    <property type="entry name" value="2-enoyl-CoA Hydratase, Chain A, domain 1"/>
    <property type="match status" value="1"/>
</dbReference>